<evidence type="ECO:0000313" key="1">
    <source>
        <dbReference type="EMBL" id="CAD6186544.1"/>
    </source>
</evidence>
<gene>
    <name evidence="1" type="ORF">CAUJ_LOCUS2463</name>
</gene>
<evidence type="ECO:0000313" key="2">
    <source>
        <dbReference type="Proteomes" id="UP000835052"/>
    </source>
</evidence>
<dbReference type="EMBL" id="CAJGYM010000004">
    <property type="protein sequence ID" value="CAD6186544.1"/>
    <property type="molecule type" value="Genomic_DNA"/>
</dbReference>
<protein>
    <submittedName>
        <fullName evidence="1">Uncharacterized protein</fullName>
    </submittedName>
</protein>
<organism evidence="1 2">
    <name type="scientific">Caenorhabditis auriculariae</name>
    <dbReference type="NCBI Taxonomy" id="2777116"/>
    <lineage>
        <taxon>Eukaryota</taxon>
        <taxon>Metazoa</taxon>
        <taxon>Ecdysozoa</taxon>
        <taxon>Nematoda</taxon>
        <taxon>Chromadorea</taxon>
        <taxon>Rhabditida</taxon>
        <taxon>Rhabditina</taxon>
        <taxon>Rhabditomorpha</taxon>
        <taxon>Rhabditoidea</taxon>
        <taxon>Rhabditidae</taxon>
        <taxon>Peloderinae</taxon>
        <taxon>Caenorhabditis</taxon>
    </lineage>
</organism>
<accession>A0A8S1GU17</accession>
<dbReference type="OrthoDB" id="5847018at2759"/>
<proteinExistence type="predicted"/>
<name>A0A8S1GU17_9PELO</name>
<dbReference type="Proteomes" id="UP000835052">
    <property type="component" value="Unassembled WGS sequence"/>
</dbReference>
<dbReference type="AlphaFoldDB" id="A0A8S1GU17"/>
<comment type="caution">
    <text evidence="1">The sequence shown here is derived from an EMBL/GenBank/DDBJ whole genome shotgun (WGS) entry which is preliminary data.</text>
</comment>
<reference evidence="1" key="1">
    <citation type="submission" date="2020-10" db="EMBL/GenBank/DDBJ databases">
        <authorList>
            <person name="Kikuchi T."/>
        </authorList>
    </citation>
    <scope>NUCLEOTIDE SEQUENCE</scope>
    <source>
        <strain evidence="1">NKZ352</strain>
    </source>
</reference>
<sequence length="85" mass="9679">MRPENVKCGELREEKIENELESIVLSTYNLPQICQFSDDEPPEYPHDGSARASPIPTYDEVIYCDQLIRSFEGLLPVQTQSSCSK</sequence>
<keyword evidence="2" id="KW-1185">Reference proteome</keyword>